<gene>
    <name evidence="1" type="ORF">IED13_10640</name>
</gene>
<dbReference type="RefSeq" id="WP_191124155.1">
    <property type="nucleotide sequence ID" value="NZ_JACXWY010000005.1"/>
</dbReference>
<comment type="caution">
    <text evidence="1">The sequence shown here is derived from an EMBL/GenBank/DDBJ whole genome shotgun (WGS) entry which is preliminary data.</text>
</comment>
<keyword evidence="2" id="KW-1185">Reference proteome</keyword>
<reference evidence="1" key="1">
    <citation type="submission" date="2020-09" db="EMBL/GenBank/DDBJ databases">
        <title>Bosea spartocytisi sp. nov. a root nodule endophyte of Spartocytisus supranubius in the high mountain ecosystem fo the Teide National Park (Canary Islands, Spain).</title>
        <authorList>
            <person name="Pulido-Suarez L."/>
            <person name="Peix A."/>
            <person name="Igual J.M."/>
            <person name="Socas-Perez N."/>
            <person name="Velazquez E."/>
            <person name="Flores-Felix J.D."/>
            <person name="Leon-Barrios M."/>
        </authorList>
    </citation>
    <scope>NUCLEOTIDE SEQUENCE</scope>
    <source>
        <strain evidence="1">SSUT16</strain>
    </source>
</reference>
<dbReference type="GO" id="GO:0009036">
    <property type="term" value="F:type II site-specific deoxyribonuclease activity"/>
    <property type="evidence" value="ECO:0007669"/>
    <property type="project" value="InterPro"/>
</dbReference>
<dbReference type="EMBL" id="JACXWY010000005">
    <property type="protein sequence ID" value="MBD3846155.1"/>
    <property type="molecule type" value="Genomic_DNA"/>
</dbReference>
<keyword evidence="1" id="KW-0540">Nuclease</keyword>
<dbReference type="Proteomes" id="UP000619295">
    <property type="component" value="Unassembled WGS sequence"/>
</dbReference>
<dbReference type="GO" id="GO:0009307">
    <property type="term" value="P:DNA restriction-modification system"/>
    <property type="evidence" value="ECO:0007669"/>
    <property type="project" value="InterPro"/>
</dbReference>
<evidence type="ECO:0000313" key="2">
    <source>
        <dbReference type="Proteomes" id="UP000619295"/>
    </source>
</evidence>
<dbReference type="AlphaFoldDB" id="A0A927EA34"/>
<keyword evidence="1" id="KW-0255">Endonuclease</keyword>
<dbReference type="InterPro" id="IPR019072">
    <property type="entry name" value="Restrct_endonuc_II_XamI"/>
</dbReference>
<evidence type="ECO:0000313" key="1">
    <source>
        <dbReference type="EMBL" id="MBD3846155.1"/>
    </source>
</evidence>
<dbReference type="GO" id="GO:0003677">
    <property type="term" value="F:DNA binding"/>
    <property type="evidence" value="ECO:0007669"/>
    <property type="project" value="InterPro"/>
</dbReference>
<proteinExistence type="predicted"/>
<sequence>MALRPKRWNKDELTADIGTAKDEFRADRTKAPRDLYLKYVASARIDLGAVVPQLTEILGKKLDLEALAKIIARDEHRRALLYTAAPPISQDDLKTVAKAKLSRKAILDAKGGDGARIAAILKSHIDPERFPWIEKNRAATKDEVRDAIMATAAMLAAQRVQTIRRNAAKLLEETVKEELVALGFKEVPRKPITTMGHAPPPGSFMGETKVVGHRADVVVRLPDQRLLLIECKVSNSEVNSFKRVVADTGGKAPSWYRDLGAANVVACAVLKGVFKKDNLLHVQDDKDVYIFWSHRLEDMANYIGRNP</sequence>
<name>A0A927EA34_9HYPH</name>
<protein>
    <submittedName>
        <fullName evidence="1">XamI family restriction endonuclease</fullName>
    </submittedName>
</protein>
<keyword evidence="1" id="KW-0378">Hydrolase</keyword>
<organism evidence="1 2">
    <name type="scientific">Bosea spartocytisi</name>
    <dbReference type="NCBI Taxonomy" id="2773451"/>
    <lineage>
        <taxon>Bacteria</taxon>
        <taxon>Pseudomonadati</taxon>
        <taxon>Pseudomonadota</taxon>
        <taxon>Alphaproteobacteria</taxon>
        <taxon>Hyphomicrobiales</taxon>
        <taxon>Boseaceae</taxon>
        <taxon>Bosea</taxon>
    </lineage>
</organism>
<accession>A0A927EA34</accession>
<dbReference type="Pfam" id="PF09572">
    <property type="entry name" value="RE_XamI"/>
    <property type="match status" value="1"/>
</dbReference>